<accession>A0A2H0KGX0</accession>
<proteinExistence type="predicted"/>
<name>A0A2H0KGX0_9BACT</name>
<reference evidence="3 4" key="1">
    <citation type="submission" date="2017-09" db="EMBL/GenBank/DDBJ databases">
        <title>Depth-based differentiation of microbial function through sediment-hosted aquifers and enrichment of novel symbionts in the deep terrestrial subsurface.</title>
        <authorList>
            <person name="Probst A.J."/>
            <person name="Ladd B."/>
            <person name="Jarett J.K."/>
            <person name="Geller-Mcgrath D.E."/>
            <person name="Sieber C.M."/>
            <person name="Emerson J.B."/>
            <person name="Anantharaman K."/>
            <person name="Thomas B.C."/>
            <person name="Malmstrom R."/>
            <person name="Stieglmeier M."/>
            <person name="Klingl A."/>
            <person name="Woyke T."/>
            <person name="Ryan C.M."/>
            <person name="Banfield J.F."/>
        </authorList>
    </citation>
    <scope>NUCLEOTIDE SEQUENCE [LARGE SCALE GENOMIC DNA]</scope>
    <source>
        <strain evidence="3">CG11_big_fil_rev_8_21_14_0_20_40_12</strain>
    </source>
</reference>
<dbReference type="Proteomes" id="UP000231371">
    <property type="component" value="Unassembled WGS sequence"/>
</dbReference>
<dbReference type="AlphaFoldDB" id="A0A2H0KGX0"/>
<keyword evidence="1" id="KW-0812">Transmembrane</keyword>
<feature type="transmembrane region" description="Helical" evidence="1">
    <location>
        <begin position="36"/>
        <end position="60"/>
    </location>
</feature>
<protein>
    <recommendedName>
        <fullName evidence="2">Transcriptional repressor PaaX-like central Cas2-like domain-containing protein</fullName>
    </recommendedName>
</protein>
<evidence type="ECO:0000256" key="1">
    <source>
        <dbReference type="SAM" id="Phobius"/>
    </source>
</evidence>
<comment type="caution">
    <text evidence="3">The sequence shown here is derived from an EMBL/GenBank/DDBJ whole genome shotgun (WGS) entry which is preliminary data.</text>
</comment>
<sequence>MVFEIVRFKMENLAKFKKSAQEFLDSNSGYATATKVVFAVLLTAGVLTVATIAPNIFSFFGKRKRFDNYSDKQLRNAYYGLKRRGLIEAVKEDGENITVKLNYKDKTKIQKFSLDLLSIFKPRKWDRRWRVIIFDVPIKYNKARAAMTAKLKELGLYQLQKSVWVYPFPCEDEILFVANFFKIDRFVNILAVDNIIKDDKLRKFFDLN</sequence>
<dbReference type="EMBL" id="PCVI01000002">
    <property type="protein sequence ID" value="PIQ70492.1"/>
    <property type="molecule type" value="Genomic_DNA"/>
</dbReference>
<dbReference type="Gene3D" id="3.30.70.2650">
    <property type="match status" value="1"/>
</dbReference>
<dbReference type="Pfam" id="PF20803">
    <property type="entry name" value="PaaX_M"/>
    <property type="match status" value="1"/>
</dbReference>
<gene>
    <name evidence="3" type="ORF">COV89_00130</name>
</gene>
<feature type="domain" description="Transcriptional repressor PaaX-like central Cas2-like" evidence="2">
    <location>
        <begin position="123"/>
        <end position="194"/>
    </location>
</feature>
<evidence type="ECO:0000313" key="3">
    <source>
        <dbReference type="EMBL" id="PIQ70492.1"/>
    </source>
</evidence>
<evidence type="ECO:0000259" key="2">
    <source>
        <dbReference type="Pfam" id="PF20803"/>
    </source>
</evidence>
<dbReference type="InterPro" id="IPR048846">
    <property type="entry name" value="PaaX-like_central"/>
</dbReference>
<keyword evidence="1" id="KW-1133">Transmembrane helix</keyword>
<organism evidence="3 4">
    <name type="scientific">Candidatus Shapirobacteria bacterium CG11_big_fil_rev_8_21_14_0_20_40_12</name>
    <dbReference type="NCBI Taxonomy" id="1974889"/>
    <lineage>
        <taxon>Bacteria</taxon>
        <taxon>Candidatus Shapironibacteriota</taxon>
    </lineage>
</organism>
<keyword evidence="1" id="KW-0472">Membrane</keyword>
<evidence type="ECO:0000313" key="4">
    <source>
        <dbReference type="Proteomes" id="UP000231371"/>
    </source>
</evidence>